<evidence type="ECO:0000313" key="1">
    <source>
        <dbReference type="EMBL" id="MBA2882691.1"/>
    </source>
</evidence>
<keyword evidence="1" id="KW-0456">Lyase</keyword>
<protein>
    <submittedName>
        <fullName evidence="1">Acetoacetate decarboxylase</fullName>
        <ecNumber evidence="1">4.1.1.4</ecNumber>
    </submittedName>
</protein>
<dbReference type="Proteomes" id="UP000525298">
    <property type="component" value="Unassembled WGS sequence"/>
</dbReference>
<dbReference type="SUPFAM" id="SSF160104">
    <property type="entry name" value="Acetoacetate decarboxylase-like"/>
    <property type="match status" value="1"/>
</dbReference>
<accession>A0A7W0CBI3</accession>
<gene>
    <name evidence="1" type="ORF">HNR65_003045</name>
</gene>
<dbReference type="Pfam" id="PF06314">
    <property type="entry name" value="ADC"/>
    <property type="match status" value="1"/>
</dbReference>
<keyword evidence="2" id="KW-1185">Reference proteome</keyword>
<sequence length="264" mass="29952">MGFVKSFEEIMANTKEAREIYNAEMITVFWETTPEIISNLLPPPLKPATAPVAMAFVGDYPTTNFDVTYKESALFINAEYEGEEGYYCLSMPVTNDMAMAGGRERFGFPKKMAEIHFEKMDNRCLGWTERRGVRVMQINVTLTGSFSDSAVQDRLIKNRQEKDGSFQNIFYNFKHFPAPEGSAFDYDPRLVSQITVAKPKELQLGEGTITFNASNYDPWHEVEVVRMLGATYMEGDIAILNGKVAAETGFMDLLPFAFLKWDMK</sequence>
<dbReference type="GO" id="GO:0047602">
    <property type="term" value="F:acetoacetate decarboxylase activity"/>
    <property type="evidence" value="ECO:0007669"/>
    <property type="project" value="UniProtKB-EC"/>
</dbReference>
<name>A0A7W0CBI3_9BACT</name>
<dbReference type="EC" id="4.1.1.4" evidence="1"/>
<dbReference type="EMBL" id="JACDUS010000011">
    <property type="protein sequence ID" value="MBA2882691.1"/>
    <property type="molecule type" value="Genomic_DNA"/>
</dbReference>
<dbReference type="InterPro" id="IPR010451">
    <property type="entry name" value="Acetoacetate_decarboxylase"/>
</dbReference>
<comment type="caution">
    <text evidence="1">The sequence shown here is derived from an EMBL/GenBank/DDBJ whole genome shotgun (WGS) entry which is preliminary data.</text>
</comment>
<dbReference type="Gene3D" id="2.40.400.10">
    <property type="entry name" value="Acetoacetate decarboxylase-like"/>
    <property type="match status" value="1"/>
</dbReference>
<dbReference type="RefSeq" id="WP_181552320.1">
    <property type="nucleotide sequence ID" value="NZ_JACDUS010000011.1"/>
</dbReference>
<evidence type="ECO:0000313" key="2">
    <source>
        <dbReference type="Proteomes" id="UP000525298"/>
    </source>
</evidence>
<proteinExistence type="predicted"/>
<reference evidence="1 2" key="1">
    <citation type="submission" date="2020-07" db="EMBL/GenBank/DDBJ databases">
        <title>Genomic Encyclopedia of Type Strains, Phase IV (KMG-IV): sequencing the most valuable type-strain genomes for metagenomic binning, comparative biology and taxonomic classification.</title>
        <authorList>
            <person name="Goeker M."/>
        </authorList>
    </citation>
    <scope>NUCLEOTIDE SEQUENCE [LARGE SCALE GENOMIC DNA]</scope>
    <source>
        <strain evidence="1 2">DSM 17721</strain>
    </source>
</reference>
<organism evidence="1 2">
    <name type="scientific">Desulfosalsimonas propionicica</name>
    <dbReference type="NCBI Taxonomy" id="332175"/>
    <lineage>
        <taxon>Bacteria</taxon>
        <taxon>Pseudomonadati</taxon>
        <taxon>Thermodesulfobacteriota</taxon>
        <taxon>Desulfobacteria</taxon>
        <taxon>Desulfobacterales</taxon>
        <taxon>Desulfosalsimonadaceae</taxon>
        <taxon>Desulfosalsimonas</taxon>
    </lineage>
</organism>
<dbReference type="AlphaFoldDB" id="A0A7W0CBI3"/>
<dbReference type="InterPro" id="IPR023375">
    <property type="entry name" value="ADC_dom_sf"/>
</dbReference>